<reference evidence="3 4" key="1">
    <citation type="submission" date="2015-10" db="EMBL/GenBank/DDBJ databases">
        <title>Full genome of DAOMC 229536 Phialocephala scopiformis, a fungal endophyte of spruce producing the potent anti-insectan compound rugulosin.</title>
        <authorList>
            <consortium name="DOE Joint Genome Institute"/>
            <person name="Walker A.K."/>
            <person name="Frasz S.L."/>
            <person name="Seifert K.A."/>
            <person name="Miller J.D."/>
            <person name="Mondo S.J."/>
            <person name="Labutti K."/>
            <person name="Lipzen A."/>
            <person name="Dockter R."/>
            <person name="Kennedy M."/>
            <person name="Grigoriev I.V."/>
            <person name="Spatafora J.W."/>
        </authorList>
    </citation>
    <scope>NUCLEOTIDE SEQUENCE [LARGE SCALE GENOMIC DNA]</scope>
    <source>
        <strain evidence="3 4">CBS 120377</strain>
    </source>
</reference>
<feature type="domain" description="C2H2-type" evidence="2">
    <location>
        <begin position="415"/>
        <end position="442"/>
    </location>
</feature>
<feature type="region of interest" description="Disordered" evidence="1">
    <location>
        <begin position="102"/>
        <end position="124"/>
    </location>
</feature>
<feature type="domain" description="C2H2-type" evidence="2">
    <location>
        <begin position="311"/>
        <end position="338"/>
    </location>
</feature>
<feature type="compositionally biased region" description="Polar residues" evidence="1">
    <location>
        <begin position="274"/>
        <end position="284"/>
    </location>
</feature>
<protein>
    <recommendedName>
        <fullName evidence="2">C2H2-type domain-containing protein</fullName>
    </recommendedName>
</protein>
<dbReference type="Proteomes" id="UP000070700">
    <property type="component" value="Unassembled WGS sequence"/>
</dbReference>
<dbReference type="AlphaFoldDB" id="A0A194X6V7"/>
<dbReference type="PANTHER" id="PTHR23225:SF2">
    <property type="entry name" value="AT09679P-RELATED"/>
    <property type="match status" value="1"/>
</dbReference>
<dbReference type="Gene3D" id="3.30.160.60">
    <property type="entry name" value="Classic Zinc Finger"/>
    <property type="match status" value="1"/>
</dbReference>
<feature type="domain" description="C2H2-type" evidence="2">
    <location>
        <begin position="283"/>
        <end position="307"/>
    </location>
</feature>
<accession>A0A194X6V7</accession>
<organism evidence="3 4">
    <name type="scientific">Mollisia scopiformis</name>
    <name type="common">Conifer needle endophyte fungus</name>
    <name type="synonym">Phialocephala scopiformis</name>
    <dbReference type="NCBI Taxonomy" id="149040"/>
    <lineage>
        <taxon>Eukaryota</taxon>
        <taxon>Fungi</taxon>
        <taxon>Dikarya</taxon>
        <taxon>Ascomycota</taxon>
        <taxon>Pezizomycotina</taxon>
        <taxon>Leotiomycetes</taxon>
        <taxon>Helotiales</taxon>
        <taxon>Mollisiaceae</taxon>
        <taxon>Mollisia</taxon>
    </lineage>
</organism>
<evidence type="ECO:0000259" key="2">
    <source>
        <dbReference type="SMART" id="SM00355"/>
    </source>
</evidence>
<sequence length="501" mass="55495">MSRFFNESRKESQLPLFNAAPINGGQVFAHGYSQTGAPIQSLPQAAFMRHASPSLSQGLSSNATSAQSPVTDPDWSYYSPGQEEYAMHGGMEFYANSPPTYANSPPPFESAPPLAPSHYQHYSLPTAQAPGNSCVNMSQVQGFADPQEVTFDADEGYEEMNLKSEYNMEAEKQQVKTEYRHQEAQDYHYHTDSAVGSSIKDINSPEDTSIQAGDDATSDIDAEGEIDNDQDAIEVDPASDTEYTPRSTRTRKRPSTTSTTKPTPKKNSSRVSKPKSSTTNSKITCKSCDAPPFKDVTQLARHMASTHTRAFICVFSFAGCASTFASKNEWKRHVSSQHLNLTAWICEIGSCAKVNASKPGGAEFNRKDLFTQHLRRMHAPHSVKRKKQVDENWEKELKELQVSCLKVKRQAPGQLRCPVRECSVTFEGPNCWDERMEHVGKHLERAAAAGETGVDQGRDVLLINWAVKERIVEERVGGGYRLVVGSKRDEEEDADAEGEIE</sequence>
<name>A0A194X6V7_MOLSC</name>
<keyword evidence="4" id="KW-1185">Reference proteome</keyword>
<dbReference type="GO" id="GO:0003700">
    <property type="term" value="F:DNA-binding transcription factor activity"/>
    <property type="evidence" value="ECO:0007669"/>
    <property type="project" value="InterPro"/>
</dbReference>
<dbReference type="EMBL" id="KQ947417">
    <property type="protein sequence ID" value="KUJ15910.1"/>
    <property type="molecule type" value="Genomic_DNA"/>
</dbReference>
<dbReference type="InterPro" id="IPR039970">
    <property type="entry name" value="TF_Grauzone"/>
</dbReference>
<dbReference type="OrthoDB" id="5388486at2759"/>
<feature type="compositionally biased region" description="Polar residues" evidence="1">
    <location>
        <begin position="53"/>
        <end position="70"/>
    </location>
</feature>
<dbReference type="GeneID" id="28819129"/>
<dbReference type="InParanoid" id="A0A194X6V7"/>
<feature type="compositionally biased region" description="Pro residues" evidence="1">
    <location>
        <begin position="104"/>
        <end position="115"/>
    </location>
</feature>
<dbReference type="PANTHER" id="PTHR23225">
    <property type="entry name" value="ZINC FINGER PROTEIN"/>
    <property type="match status" value="1"/>
</dbReference>
<dbReference type="InterPro" id="IPR013087">
    <property type="entry name" value="Znf_C2H2_type"/>
</dbReference>
<feature type="region of interest" description="Disordered" evidence="1">
    <location>
        <begin position="193"/>
        <end position="284"/>
    </location>
</feature>
<proteinExistence type="predicted"/>
<feature type="compositionally biased region" description="Acidic residues" evidence="1">
    <location>
        <begin position="216"/>
        <end position="239"/>
    </location>
</feature>
<feature type="region of interest" description="Disordered" evidence="1">
    <location>
        <begin position="53"/>
        <end position="76"/>
    </location>
</feature>
<evidence type="ECO:0000256" key="1">
    <source>
        <dbReference type="SAM" id="MobiDB-lite"/>
    </source>
</evidence>
<evidence type="ECO:0000313" key="4">
    <source>
        <dbReference type="Proteomes" id="UP000070700"/>
    </source>
</evidence>
<gene>
    <name evidence="3" type="ORF">LY89DRAFT_587057</name>
</gene>
<evidence type="ECO:0000313" key="3">
    <source>
        <dbReference type="EMBL" id="KUJ15910.1"/>
    </source>
</evidence>
<dbReference type="RefSeq" id="XP_018070265.1">
    <property type="nucleotide sequence ID" value="XM_018209403.1"/>
</dbReference>
<dbReference type="SMART" id="SM00355">
    <property type="entry name" value="ZnF_C2H2"/>
    <property type="match status" value="4"/>
</dbReference>
<dbReference type="KEGG" id="psco:LY89DRAFT_587057"/>
<feature type="domain" description="C2H2-type" evidence="2">
    <location>
        <begin position="344"/>
        <end position="378"/>
    </location>
</feature>